<name>A0ABX1LRS2_9CYAN</name>
<evidence type="ECO:0000313" key="2">
    <source>
        <dbReference type="Proteomes" id="UP000738376"/>
    </source>
</evidence>
<keyword evidence="2" id="KW-1185">Reference proteome</keyword>
<dbReference type="RefSeq" id="WP_169362532.1">
    <property type="nucleotide sequence ID" value="NZ_JAAVJL010000001.1"/>
</dbReference>
<organism evidence="1 2">
    <name type="scientific">Pseudanabaena yagii GIHE-NHR1</name>
    <dbReference type="NCBI Taxonomy" id="2722753"/>
    <lineage>
        <taxon>Bacteria</taxon>
        <taxon>Bacillati</taxon>
        <taxon>Cyanobacteriota</taxon>
        <taxon>Cyanophyceae</taxon>
        <taxon>Pseudanabaenales</taxon>
        <taxon>Pseudanabaenaceae</taxon>
        <taxon>Pseudanabaena</taxon>
        <taxon>Pseudanabaena yagii</taxon>
    </lineage>
</organism>
<dbReference type="EMBL" id="JAAVJL010000001">
    <property type="protein sequence ID" value="NMF57509.1"/>
    <property type="molecule type" value="Genomic_DNA"/>
</dbReference>
<gene>
    <name evidence="1" type="ORF">HC246_05610</name>
</gene>
<accession>A0ABX1LRS2</accession>
<sequence>MSKQEVQTLIADLCREMESLWQKKNYVCSDENREPIVETRIQDNAIVLPKSQLPIRGTDGVRVVVTNNSHNRTRSLIKSLVIDSLAKEETDEDCIEIKARIKDLEEKLFGKFATIPNLLERVAESLGYKHYDPDVLAEKIKSKDINLLHLYEMQLFLSKILANELHAQGFDPRKKLAFKTWDNIAHTTTENIYSIAEKNYNVYEVVIFLNAPVIDMDTSISFFGNASMFSIQYATDELLSKLYNNNRDVRLDGINTVITYKQEINVNATSEHYLNCFTVAEMNTDDLVNCLRLVRDEDIGVIALEMFPIDDFTPHIRKTYVQDYQPELSIFIPKRFYFQTQQTEPLSQAELSLISNLVSSYEIHDIKGLDVAIKRFRASYESYLPDDPERLLDIAFAFEAIILNDNYQKKPDYRLALRASNLLGKTLDKKRRIFNVAKNLYSFRSALAHGKSINDLKQKDSEKLKEVLLHAPRILKNSIIEMLLGNAPKGLTESAEISEWWSKFEIKLDK</sequence>
<reference evidence="1 2" key="1">
    <citation type="submission" date="2020-03" db="EMBL/GenBank/DDBJ databases">
        <title>Draft Genome Sequence of 2-Methylisoborneol Producing Pseudanabaena yagii Strain GIHE-NHR1 Isolated from North Han River in South Korea.</title>
        <authorList>
            <person name="Jeong J."/>
        </authorList>
    </citation>
    <scope>NUCLEOTIDE SEQUENCE [LARGE SCALE GENOMIC DNA]</scope>
    <source>
        <strain evidence="1 2">GIHE-NHR1</strain>
    </source>
</reference>
<evidence type="ECO:0000313" key="1">
    <source>
        <dbReference type="EMBL" id="NMF57509.1"/>
    </source>
</evidence>
<comment type="caution">
    <text evidence="1">The sequence shown here is derived from an EMBL/GenBank/DDBJ whole genome shotgun (WGS) entry which is preliminary data.</text>
</comment>
<proteinExistence type="predicted"/>
<evidence type="ECO:0008006" key="3">
    <source>
        <dbReference type="Google" id="ProtNLM"/>
    </source>
</evidence>
<protein>
    <recommendedName>
        <fullName evidence="3">Apea-like HEPN domain-containing protein</fullName>
    </recommendedName>
</protein>
<dbReference type="Proteomes" id="UP000738376">
    <property type="component" value="Unassembled WGS sequence"/>
</dbReference>